<dbReference type="InterPro" id="IPR027417">
    <property type="entry name" value="P-loop_NTPase"/>
</dbReference>
<dbReference type="RefSeq" id="WP_012036929.1">
    <property type="nucleotide sequence ID" value="NC_009464.1"/>
</dbReference>
<dbReference type="CDD" id="cd03230">
    <property type="entry name" value="ABC_DR_subfamily_A"/>
    <property type="match status" value="1"/>
</dbReference>
<evidence type="ECO:0000256" key="4">
    <source>
        <dbReference type="ARBA" id="ARBA00022840"/>
    </source>
</evidence>
<evidence type="ECO:0000313" key="6">
    <source>
        <dbReference type="EMBL" id="CAJ35565.1"/>
    </source>
</evidence>
<evidence type="ECO:0000256" key="2">
    <source>
        <dbReference type="ARBA" id="ARBA00022448"/>
    </source>
</evidence>
<dbReference type="Gene3D" id="3.40.50.300">
    <property type="entry name" value="P-loop containing nucleotide triphosphate hydrolases"/>
    <property type="match status" value="1"/>
</dbReference>
<dbReference type="OrthoDB" id="87732at2157"/>
<dbReference type="SUPFAM" id="SSF52540">
    <property type="entry name" value="P-loop containing nucleoside triphosphate hydrolases"/>
    <property type="match status" value="1"/>
</dbReference>
<keyword evidence="2" id="KW-0813">Transport</keyword>
<dbReference type="SMART" id="SM00382">
    <property type="entry name" value="AAA"/>
    <property type="match status" value="1"/>
</dbReference>
<dbReference type="PROSITE" id="PS50893">
    <property type="entry name" value="ABC_TRANSPORTER_2"/>
    <property type="match status" value="1"/>
</dbReference>
<dbReference type="Pfam" id="PF00005">
    <property type="entry name" value="ABC_tran"/>
    <property type="match status" value="1"/>
</dbReference>
<comment type="similarity">
    <text evidence="1">Belongs to the ABC transporter superfamily.</text>
</comment>
<evidence type="ECO:0000256" key="3">
    <source>
        <dbReference type="ARBA" id="ARBA00022741"/>
    </source>
</evidence>
<dbReference type="GO" id="GO:0016887">
    <property type="term" value="F:ATP hydrolysis activity"/>
    <property type="evidence" value="ECO:0007669"/>
    <property type="project" value="InterPro"/>
</dbReference>
<evidence type="ECO:0000259" key="5">
    <source>
        <dbReference type="PROSITE" id="PS50893"/>
    </source>
</evidence>
<gene>
    <name evidence="6" type="ORF">RCIX51</name>
</gene>
<accession>Q0W7S8</accession>
<dbReference type="GeneID" id="5144999"/>
<dbReference type="InterPro" id="IPR003439">
    <property type="entry name" value="ABC_transporter-like_ATP-bd"/>
</dbReference>
<dbReference type="PANTHER" id="PTHR43335">
    <property type="entry name" value="ABC TRANSPORTER, ATP-BINDING PROTEIN"/>
    <property type="match status" value="1"/>
</dbReference>
<reference evidence="6 7" key="1">
    <citation type="journal article" date="2006" name="Science">
        <title>Genome of rice cluster I archaea -- the key methane producers in the rice rhizosphere.</title>
        <authorList>
            <person name="Erkel C."/>
            <person name="Kube M."/>
            <person name="Reinhardt R."/>
            <person name="Liesack W."/>
        </authorList>
    </citation>
    <scope>NUCLEOTIDE SEQUENCE [LARGE SCALE GENOMIC DNA]</scope>
    <source>
        <strain evidence="7">DSM 22066 / NBRC 105507 / MRE50</strain>
    </source>
</reference>
<dbReference type="GO" id="GO:0005524">
    <property type="term" value="F:ATP binding"/>
    <property type="evidence" value="ECO:0007669"/>
    <property type="project" value="UniProtKB-KW"/>
</dbReference>
<dbReference type="STRING" id="351160.RCIX51"/>
<evidence type="ECO:0000256" key="1">
    <source>
        <dbReference type="ARBA" id="ARBA00005417"/>
    </source>
</evidence>
<keyword evidence="7" id="KW-1185">Reference proteome</keyword>
<dbReference type="PANTHER" id="PTHR43335:SF4">
    <property type="entry name" value="ABC TRANSPORTER, ATP-BINDING PROTEIN"/>
    <property type="match status" value="1"/>
</dbReference>
<protein>
    <submittedName>
        <fullName evidence="6">ABC-type transport system, ATPase component</fullName>
    </submittedName>
</protein>
<organism evidence="6 7">
    <name type="scientific">Methanocella arvoryzae (strain DSM 22066 / NBRC 105507 / MRE50)</name>
    <dbReference type="NCBI Taxonomy" id="351160"/>
    <lineage>
        <taxon>Archaea</taxon>
        <taxon>Methanobacteriati</taxon>
        <taxon>Methanobacteriota</taxon>
        <taxon>Stenosarchaea group</taxon>
        <taxon>Methanomicrobia</taxon>
        <taxon>Methanocellales</taxon>
        <taxon>Methanocellaceae</taxon>
        <taxon>Methanocella</taxon>
    </lineage>
</organism>
<dbReference type="eggNOG" id="arCOG00194">
    <property type="taxonomic scope" value="Archaea"/>
</dbReference>
<name>Q0W7S8_METAR</name>
<dbReference type="InterPro" id="IPR003593">
    <property type="entry name" value="AAA+_ATPase"/>
</dbReference>
<keyword evidence="3" id="KW-0547">Nucleotide-binding</keyword>
<sequence>MNSDKDLVICTRGLTKSYNGRPVLKSLDLKVPRNSIFGFLGPNGAGKSTTIKLLLGLIKPTAGSGTVFGLDIARDSAEIRRRIGYLPQNPRYYDYMTARETLRFTAGFFYKGPAELVERRVDETLRMTGLDDKADRKIKGFSGGELQRLGIAQAQINNPDLLILDEPAASLDPMGRRDVLEVMRSLKNRTTIFYSTHILDDVQRVSDTVAILNKGTLIAMAPIEDLLTAREGVVYKLVLAGNPAGIRSTLTTQPWISSVTSTTDNGHSVWNLTITDEKAAERQLLRLLLRDETIAVKEFSRERYDLEDVFMRFVQEEKCNA</sequence>
<dbReference type="Proteomes" id="UP000000663">
    <property type="component" value="Chromosome"/>
</dbReference>
<dbReference type="EMBL" id="AM114193">
    <property type="protein sequence ID" value="CAJ35565.1"/>
    <property type="molecule type" value="Genomic_DNA"/>
</dbReference>
<feature type="domain" description="ABC transporter" evidence="5">
    <location>
        <begin position="9"/>
        <end position="239"/>
    </location>
</feature>
<evidence type="ECO:0000313" key="7">
    <source>
        <dbReference type="Proteomes" id="UP000000663"/>
    </source>
</evidence>
<proteinExistence type="inferred from homology"/>
<dbReference type="AlphaFoldDB" id="Q0W7S8"/>
<dbReference type="KEGG" id="rci:RCIX51"/>
<keyword evidence="4" id="KW-0067">ATP-binding</keyword>